<proteinExistence type="predicted"/>
<evidence type="ECO:0000313" key="4">
    <source>
        <dbReference type="WBParaSite" id="PSAMB.scaffold3396size18444.g21376.t1"/>
    </source>
</evidence>
<feature type="transmembrane region" description="Helical" evidence="1">
    <location>
        <begin position="185"/>
        <end position="203"/>
    </location>
</feature>
<keyword evidence="2" id="KW-0732">Signal</keyword>
<keyword evidence="3" id="KW-1185">Reference proteome</keyword>
<sequence length="209" mass="22038">MSVSFSVVATAFCVFLYNFGQSTALICAITSTSNTVTNNTVGSELACGIVFNRICEPNCVLAASYTTLQRYEAICSQTLRTPQCVWDGSQHLSRVTICCATDYCNLQMTTQFTESLCGTPPSTVATTRPTGQPGVFTATTTYAASSTNSSDMASNSTTTTVMPMGQTATTAPLLGAPTTSSSERISGVPMILFLGLLVLLGMYTESNIL</sequence>
<accession>A0A914W6R1</accession>
<feature type="signal peptide" evidence="2">
    <location>
        <begin position="1"/>
        <end position="24"/>
    </location>
</feature>
<dbReference type="Proteomes" id="UP000887566">
    <property type="component" value="Unplaced"/>
</dbReference>
<evidence type="ECO:0000256" key="2">
    <source>
        <dbReference type="SAM" id="SignalP"/>
    </source>
</evidence>
<keyword evidence="1" id="KW-1133">Transmembrane helix</keyword>
<organism evidence="3 4">
    <name type="scientific">Plectus sambesii</name>
    <dbReference type="NCBI Taxonomy" id="2011161"/>
    <lineage>
        <taxon>Eukaryota</taxon>
        <taxon>Metazoa</taxon>
        <taxon>Ecdysozoa</taxon>
        <taxon>Nematoda</taxon>
        <taxon>Chromadorea</taxon>
        <taxon>Plectida</taxon>
        <taxon>Plectina</taxon>
        <taxon>Plectoidea</taxon>
        <taxon>Plectidae</taxon>
        <taxon>Plectus</taxon>
    </lineage>
</organism>
<protein>
    <submittedName>
        <fullName evidence="4">Uncharacterized protein</fullName>
    </submittedName>
</protein>
<dbReference type="AlphaFoldDB" id="A0A914W6R1"/>
<evidence type="ECO:0000256" key="1">
    <source>
        <dbReference type="SAM" id="Phobius"/>
    </source>
</evidence>
<dbReference type="WBParaSite" id="PSAMB.scaffold3396size18444.g21376.t1">
    <property type="protein sequence ID" value="PSAMB.scaffold3396size18444.g21376.t1"/>
    <property type="gene ID" value="PSAMB.scaffold3396size18444.g21376"/>
</dbReference>
<reference evidence="4" key="1">
    <citation type="submission" date="2022-11" db="UniProtKB">
        <authorList>
            <consortium name="WormBaseParasite"/>
        </authorList>
    </citation>
    <scope>IDENTIFICATION</scope>
</reference>
<evidence type="ECO:0000313" key="3">
    <source>
        <dbReference type="Proteomes" id="UP000887566"/>
    </source>
</evidence>
<keyword evidence="1" id="KW-0472">Membrane</keyword>
<feature type="chain" id="PRO_5037341093" evidence="2">
    <location>
        <begin position="25"/>
        <end position="209"/>
    </location>
</feature>
<keyword evidence="1" id="KW-0812">Transmembrane</keyword>
<name>A0A914W6R1_9BILA</name>